<evidence type="ECO:0000313" key="2">
    <source>
        <dbReference type="Proteomes" id="UP001057402"/>
    </source>
</evidence>
<dbReference type="Proteomes" id="UP001057402">
    <property type="component" value="Chromosome 4"/>
</dbReference>
<keyword evidence="2" id="KW-1185">Reference proteome</keyword>
<name>A0ACB9QYZ4_9MYRT</name>
<reference evidence="2" key="1">
    <citation type="journal article" date="2023" name="Front. Plant Sci.">
        <title>Chromosomal-level genome assembly of Melastoma candidum provides insights into trichome evolution.</title>
        <authorList>
            <person name="Zhong Y."/>
            <person name="Wu W."/>
            <person name="Sun C."/>
            <person name="Zou P."/>
            <person name="Liu Y."/>
            <person name="Dai S."/>
            <person name="Zhou R."/>
        </authorList>
    </citation>
    <scope>NUCLEOTIDE SEQUENCE [LARGE SCALE GENOMIC DNA]</scope>
</reference>
<sequence>MEEEVEPIPILEIPWLTLNFVKRSPIPFPSAPRGRASMPDKDNGFSLQKLDGLKLDELKELAKSRGLKGYSKLKKMELVQLLILQS</sequence>
<gene>
    <name evidence="1" type="ORF">MLD38_010300</name>
</gene>
<evidence type="ECO:0000313" key="1">
    <source>
        <dbReference type="EMBL" id="KAI4372012.1"/>
    </source>
</evidence>
<dbReference type="EMBL" id="CM042883">
    <property type="protein sequence ID" value="KAI4372012.1"/>
    <property type="molecule type" value="Genomic_DNA"/>
</dbReference>
<organism evidence="1 2">
    <name type="scientific">Melastoma candidum</name>
    <dbReference type="NCBI Taxonomy" id="119954"/>
    <lineage>
        <taxon>Eukaryota</taxon>
        <taxon>Viridiplantae</taxon>
        <taxon>Streptophyta</taxon>
        <taxon>Embryophyta</taxon>
        <taxon>Tracheophyta</taxon>
        <taxon>Spermatophyta</taxon>
        <taxon>Magnoliopsida</taxon>
        <taxon>eudicotyledons</taxon>
        <taxon>Gunneridae</taxon>
        <taxon>Pentapetalae</taxon>
        <taxon>rosids</taxon>
        <taxon>malvids</taxon>
        <taxon>Myrtales</taxon>
        <taxon>Melastomataceae</taxon>
        <taxon>Melastomatoideae</taxon>
        <taxon>Melastomateae</taxon>
        <taxon>Melastoma</taxon>
    </lineage>
</organism>
<proteinExistence type="predicted"/>
<comment type="caution">
    <text evidence="1">The sequence shown here is derived from an EMBL/GenBank/DDBJ whole genome shotgun (WGS) entry which is preliminary data.</text>
</comment>
<protein>
    <submittedName>
        <fullName evidence="1">Uncharacterized protein</fullName>
    </submittedName>
</protein>
<accession>A0ACB9QYZ4</accession>